<evidence type="ECO:0000313" key="2">
    <source>
        <dbReference type="Proteomes" id="UP000692954"/>
    </source>
</evidence>
<comment type="caution">
    <text evidence="1">The sequence shown here is derived from an EMBL/GenBank/DDBJ whole genome shotgun (WGS) entry which is preliminary data.</text>
</comment>
<name>A0A8S1M503_9CILI</name>
<dbReference type="Proteomes" id="UP000692954">
    <property type="component" value="Unassembled WGS sequence"/>
</dbReference>
<sequence length="207" mass="24628">MAILEIRIGNRNSQHVYYNTMIQLKQQITSEMERQQEQRKQIVFRNLYKTDFIISNKLKIQDGKDHVFKIKKLENGMRFGRVKIQILADYMILLGKRWVLGLKYLKIIGSNLFQFRNLSLAEITYQGEYLEGKRVGYWKTIYQNKIMQKSIQFIFQEEADNTTKKGNVQENGLNYINIFLTNQKSFLLVNIKLDLEKDIGRSFKKIN</sequence>
<keyword evidence="2" id="KW-1185">Reference proteome</keyword>
<reference evidence="1" key="1">
    <citation type="submission" date="2021-01" db="EMBL/GenBank/DDBJ databases">
        <authorList>
            <consortium name="Genoscope - CEA"/>
            <person name="William W."/>
        </authorList>
    </citation>
    <scope>NUCLEOTIDE SEQUENCE</scope>
</reference>
<organism evidence="1 2">
    <name type="scientific">Paramecium sonneborni</name>
    <dbReference type="NCBI Taxonomy" id="65129"/>
    <lineage>
        <taxon>Eukaryota</taxon>
        <taxon>Sar</taxon>
        <taxon>Alveolata</taxon>
        <taxon>Ciliophora</taxon>
        <taxon>Intramacronucleata</taxon>
        <taxon>Oligohymenophorea</taxon>
        <taxon>Peniculida</taxon>
        <taxon>Parameciidae</taxon>
        <taxon>Paramecium</taxon>
    </lineage>
</organism>
<dbReference type="EMBL" id="CAJJDN010000029">
    <property type="protein sequence ID" value="CAD8072801.1"/>
    <property type="molecule type" value="Genomic_DNA"/>
</dbReference>
<proteinExistence type="predicted"/>
<dbReference type="AlphaFoldDB" id="A0A8S1M503"/>
<gene>
    <name evidence="1" type="ORF">PSON_ATCC_30995.1.T0290376</name>
</gene>
<accession>A0A8S1M503</accession>
<protein>
    <submittedName>
        <fullName evidence="1">Uncharacterized protein</fullName>
    </submittedName>
</protein>
<evidence type="ECO:0000313" key="1">
    <source>
        <dbReference type="EMBL" id="CAD8072801.1"/>
    </source>
</evidence>